<gene>
    <name evidence="4" type="ORF">MANES_05G146500v8</name>
</gene>
<dbReference type="InterPro" id="IPR007700">
    <property type="entry name" value="DUF668"/>
</dbReference>
<dbReference type="PANTHER" id="PTHR31730:SF18">
    <property type="entry name" value="PROTEIN PSK SIMULATOR 2"/>
    <property type="match status" value="1"/>
</dbReference>
<reference evidence="5" key="1">
    <citation type="journal article" date="2016" name="Nat. Biotechnol.">
        <title>Sequencing wild and cultivated cassava and related species reveals extensive interspecific hybridization and genetic diversity.</title>
        <authorList>
            <person name="Bredeson J.V."/>
            <person name="Lyons J.B."/>
            <person name="Prochnik S.E."/>
            <person name="Wu G.A."/>
            <person name="Ha C.M."/>
            <person name="Edsinger-Gonzales E."/>
            <person name="Grimwood J."/>
            <person name="Schmutz J."/>
            <person name="Rabbi I.Y."/>
            <person name="Egesi C."/>
            <person name="Nauluvula P."/>
            <person name="Lebot V."/>
            <person name="Ndunguru J."/>
            <person name="Mkamilo G."/>
            <person name="Bart R.S."/>
            <person name="Setter T.L."/>
            <person name="Gleadow R.M."/>
            <person name="Kulakow P."/>
            <person name="Ferguson M.E."/>
            <person name="Rounsley S."/>
            <person name="Rokhsar D.S."/>
        </authorList>
    </citation>
    <scope>NUCLEOTIDE SEQUENCE [LARGE SCALE GENOMIC DNA]</scope>
    <source>
        <strain evidence="5">cv. AM560-2</strain>
    </source>
</reference>
<keyword evidence="5" id="KW-1185">Reference proteome</keyword>
<name>A0A2C9VW98_MANES</name>
<dbReference type="InterPro" id="IPR021864">
    <property type="entry name" value="DUF3475"/>
</dbReference>
<dbReference type="Pfam" id="PF05003">
    <property type="entry name" value="DUF668"/>
    <property type="match status" value="1"/>
</dbReference>
<evidence type="ECO:0000313" key="4">
    <source>
        <dbReference type="EMBL" id="OAY50571.1"/>
    </source>
</evidence>
<feature type="region of interest" description="Disordered" evidence="1">
    <location>
        <begin position="1"/>
        <end position="58"/>
    </location>
</feature>
<dbReference type="GO" id="GO:0045927">
    <property type="term" value="P:positive regulation of growth"/>
    <property type="evidence" value="ECO:0007669"/>
    <property type="project" value="InterPro"/>
</dbReference>
<evidence type="ECO:0008006" key="6">
    <source>
        <dbReference type="Google" id="ProtNLM"/>
    </source>
</evidence>
<dbReference type="Gramene" id="Manes.05G146500.2.v8.1">
    <property type="protein sequence ID" value="Manes.05G146500.2.v8.1.CDS"/>
    <property type="gene ID" value="Manes.05G146500.v8.1"/>
</dbReference>
<feature type="compositionally biased region" description="Polar residues" evidence="1">
    <location>
        <begin position="15"/>
        <end position="32"/>
    </location>
</feature>
<evidence type="ECO:0000313" key="5">
    <source>
        <dbReference type="Proteomes" id="UP000091857"/>
    </source>
</evidence>
<dbReference type="STRING" id="3983.A0A2C9VW98"/>
<organism evidence="4 5">
    <name type="scientific">Manihot esculenta</name>
    <name type="common">Cassava</name>
    <name type="synonym">Jatropha manihot</name>
    <dbReference type="NCBI Taxonomy" id="3983"/>
    <lineage>
        <taxon>Eukaryota</taxon>
        <taxon>Viridiplantae</taxon>
        <taxon>Streptophyta</taxon>
        <taxon>Embryophyta</taxon>
        <taxon>Tracheophyta</taxon>
        <taxon>Spermatophyta</taxon>
        <taxon>Magnoliopsida</taxon>
        <taxon>eudicotyledons</taxon>
        <taxon>Gunneridae</taxon>
        <taxon>Pentapetalae</taxon>
        <taxon>rosids</taxon>
        <taxon>fabids</taxon>
        <taxon>Malpighiales</taxon>
        <taxon>Euphorbiaceae</taxon>
        <taxon>Crotonoideae</taxon>
        <taxon>Manihoteae</taxon>
        <taxon>Manihot</taxon>
    </lineage>
</organism>
<dbReference type="OrthoDB" id="2020544at2759"/>
<dbReference type="Gramene" id="Manes.05G146500.3.v8.1">
    <property type="protein sequence ID" value="Manes.05G146500.3.v8.1.CDS"/>
    <property type="gene ID" value="Manes.05G146500.v8.1"/>
</dbReference>
<dbReference type="AlphaFoldDB" id="A0A2C9VW98"/>
<feature type="domain" description="DUF668" evidence="2">
    <location>
        <begin position="357"/>
        <end position="442"/>
    </location>
</feature>
<protein>
    <recommendedName>
        <fullName evidence="6">DUF668 domain-containing protein</fullName>
    </recommendedName>
</protein>
<dbReference type="PANTHER" id="PTHR31730">
    <property type="entry name" value="OS01G0873900 PROTEIN"/>
    <property type="match status" value="1"/>
</dbReference>
<dbReference type="EMBL" id="CM004391">
    <property type="protein sequence ID" value="OAY50571.1"/>
    <property type="molecule type" value="Genomic_DNA"/>
</dbReference>
<proteinExistence type="predicted"/>
<evidence type="ECO:0000259" key="2">
    <source>
        <dbReference type="Pfam" id="PF05003"/>
    </source>
</evidence>
<evidence type="ECO:0000256" key="1">
    <source>
        <dbReference type="SAM" id="MobiDB-lite"/>
    </source>
</evidence>
<dbReference type="Proteomes" id="UP000091857">
    <property type="component" value="Chromosome 5"/>
</dbReference>
<accession>A0A2C9VW98</accession>
<feature type="region of interest" description="Disordered" evidence="1">
    <location>
        <begin position="577"/>
        <end position="603"/>
    </location>
</feature>
<evidence type="ECO:0000259" key="3">
    <source>
        <dbReference type="Pfam" id="PF11961"/>
    </source>
</evidence>
<sequence length="618" mass="69556">MGGVCSRGTKGKNTKVAQQSSGFSGKLNSIKSFSKHKENSQSYANNDDDNFGKTTAPQRYNSGELFLNFSRELKPSTPARGGAAKDCQKSSFIGKAGAVSLEKAVEVLDTLGSSMSNLNARSGFISGMASRGNRITILSFEVANTIAKGANLFQSLSEENVQFLKKEILHSEGVQKLVSTDMQELLILAAMDKREEFDVFTREVIRFGDLCKDPQWHNLGRYFTKLDSDYSNDKQSRSEAETIMQELNSLAQHTSELYHEWHALDRFVQDYQQKLEEVESLHLPRKGESITILQSELKQQKKLVRSLQKKSLWSMTLEEIMEKLVDIVTYLHQAILEAFGNNGVRLASEEPDKNPQRLGAAGLALHYANVINQIDNITSRPTSLPPNTRDNLYHGLPISVKTALRSRLQMVDTKEELTVAQVKAEMEKTLQWLVPISTNTNKAHQGFGWVGEWANTGNEFGKNSTAQHNLIRLQTLYHADKQKTDSYILELVIWLHRLINLVRHRDHAFKAMPFRSPTQKGPAFHAKMQRILSLNYDTTTCSIQLSEEDRDLLDKVCWRRLVPAISKSQEFPIANKKGKALKPSRSTGSSPVREIGARKKLQHSNKLDVMDGLHSITL</sequence>
<dbReference type="Pfam" id="PF11961">
    <property type="entry name" value="DUF3475"/>
    <property type="match status" value="1"/>
</dbReference>
<feature type="domain" description="DUF3475" evidence="3">
    <location>
        <begin position="137"/>
        <end position="193"/>
    </location>
</feature>
<dbReference type="OMA" id="HSEGVQK"/>
<dbReference type="InterPro" id="IPR045021">
    <property type="entry name" value="PSI1/2/3"/>
</dbReference>
<comment type="caution">
    <text evidence="4">The sequence shown here is derived from an EMBL/GenBank/DDBJ whole genome shotgun (WGS) entry which is preliminary data.</text>
</comment>